<proteinExistence type="predicted"/>
<evidence type="ECO:0000313" key="2">
    <source>
        <dbReference type="EMBL" id="ADP83877.1"/>
    </source>
</evidence>
<dbReference type="STRING" id="298654.FraEuI1c_5893"/>
<dbReference type="KEGG" id="fri:FraEuI1c_5893"/>
<dbReference type="eggNOG" id="COG1001">
    <property type="taxonomic scope" value="Bacteria"/>
</dbReference>
<dbReference type="GO" id="GO:0000034">
    <property type="term" value="F:adenine deaminase activity"/>
    <property type="evidence" value="ECO:0007669"/>
    <property type="project" value="UniProtKB-EC"/>
</dbReference>
<dbReference type="Proteomes" id="UP000002484">
    <property type="component" value="Chromosome"/>
</dbReference>
<dbReference type="AlphaFoldDB" id="E3IYD2"/>
<dbReference type="InParanoid" id="E3IYD2"/>
<keyword evidence="2" id="KW-0378">Hydrolase</keyword>
<organism evidence="2 3">
    <name type="scientific">Pseudofrankia inefficax (strain DSM 45817 / CECT 9037 / DDB 130130 / EuI1c)</name>
    <name type="common">Frankia inefficax</name>
    <dbReference type="NCBI Taxonomy" id="298654"/>
    <lineage>
        <taxon>Bacteria</taxon>
        <taxon>Bacillati</taxon>
        <taxon>Actinomycetota</taxon>
        <taxon>Actinomycetes</taxon>
        <taxon>Frankiales</taxon>
        <taxon>Frankiaceae</taxon>
        <taxon>Pseudofrankia</taxon>
    </lineage>
</organism>
<dbReference type="Pfam" id="PF13382">
    <property type="entry name" value="Adenine_deam_C"/>
    <property type="match status" value="1"/>
</dbReference>
<reference evidence="2 3" key="1">
    <citation type="submission" date="2010-10" db="EMBL/GenBank/DDBJ databases">
        <title>Complete sequence of Frankia sp. EuI1c.</title>
        <authorList>
            <consortium name="US DOE Joint Genome Institute"/>
            <person name="Lucas S."/>
            <person name="Copeland A."/>
            <person name="Lapidus A."/>
            <person name="Cheng J.-F."/>
            <person name="Bruce D."/>
            <person name="Goodwin L."/>
            <person name="Pitluck S."/>
            <person name="Chertkov O."/>
            <person name="Detter J.C."/>
            <person name="Han C."/>
            <person name="Tapia R."/>
            <person name="Land M."/>
            <person name="Hauser L."/>
            <person name="Jeffries C."/>
            <person name="Kyrpides N."/>
            <person name="Ivanova N."/>
            <person name="Mikhailova N."/>
            <person name="Beauchemin N."/>
            <person name="Sen A."/>
            <person name="Sur S.A."/>
            <person name="Gtari M."/>
            <person name="Wall L."/>
            <person name="Tisa L."/>
            <person name="Woyke T."/>
        </authorList>
    </citation>
    <scope>NUCLEOTIDE SEQUENCE [LARGE SCALE GENOMIC DNA]</scope>
    <source>
        <strain evidence="3">DSM 45817 / CECT 9037 / EuI1c</strain>
    </source>
</reference>
<dbReference type="HOGENOM" id="CLU_027935_0_0_11"/>
<gene>
    <name evidence="2" type="ordered locus">FraEuI1c_5893</name>
</gene>
<name>E3IYD2_PSEI1</name>
<sequence length="549" mass="55107">MSVTTAGVGTALAAGWPGAGTTAPGMSSADLAVGPALLPAMTTGSRGPAPAGGAGRLGPSDGELARLRRVAVGEEDADLLVHSGTVVVVQTGELLQRDVAIVGRFIAAVTRPGALAGRRSLDATGRYLLPAYLDAHVRPERTLLLPGEAARLLVPRGTVTVLTDPTGLVARCGPRGAGIATSTDTPLRVLARRPGAPGPAAGDLLPGEQTVGHRALADLVGYGQLACAVRSGILAGLAPAEAVRRATLAPARRHGLDQVLGAILPAHLADLLIVTEIGGIEPPDLVVAGGRIAAGQGRPLFDNPDRAPRWALDTVRLPVNLHVDSFALPGWPGHPAPLPVAVEIVSRISTPVVPSSRTPGLAGLLPGRPGLPGSGGLAPTVPIQPLATASAGAAVPRQVRIEPAVRNGLIVADPDHDLLKVAVVDRSGSHEPVRVGLLRGVGLTSGAVGVTTSDPPGDLVLVGTNDADMLTAARALEGMGGGYVVIDRGWVQAACPLPVAGIVSDAPWEAVDGQLAAADAAAAAIGCRLAGPLQTLADLGTALFTRPAP</sequence>
<protein>
    <submittedName>
        <fullName evidence="2">Adenine deaminase</fullName>
        <ecNumber evidence="2">3.5.4.2</ecNumber>
    </submittedName>
</protein>
<accession>E3IYD2</accession>
<feature type="domain" description="Adenine deaminase C-terminal" evidence="1">
    <location>
        <begin position="397"/>
        <end position="539"/>
    </location>
</feature>
<keyword evidence="3" id="KW-1185">Reference proteome</keyword>
<dbReference type="SUPFAM" id="SSF51338">
    <property type="entry name" value="Composite domain of metallo-dependent hydrolases"/>
    <property type="match status" value="1"/>
</dbReference>
<dbReference type="EC" id="3.5.4.2" evidence="2"/>
<dbReference type="InterPro" id="IPR011059">
    <property type="entry name" value="Metal-dep_hydrolase_composite"/>
</dbReference>
<dbReference type="Gene3D" id="2.30.40.10">
    <property type="entry name" value="Urease, subunit C, domain 1"/>
    <property type="match status" value="1"/>
</dbReference>
<dbReference type="EMBL" id="CP002299">
    <property type="protein sequence ID" value="ADP83877.1"/>
    <property type="molecule type" value="Genomic_DNA"/>
</dbReference>
<dbReference type="InterPro" id="IPR026912">
    <property type="entry name" value="Adenine_deam_C"/>
</dbReference>
<evidence type="ECO:0000259" key="1">
    <source>
        <dbReference type="Pfam" id="PF13382"/>
    </source>
</evidence>
<evidence type="ECO:0000313" key="3">
    <source>
        <dbReference type="Proteomes" id="UP000002484"/>
    </source>
</evidence>